<comment type="caution">
    <text evidence="2">The sequence shown here is derived from an EMBL/GenBank/DDBJ whole genome shotgun (WGS) entry which is preliminary data.</text>
</comment>
<feature type="compositionally biased region" description="Low complexity" evidence="1">
    <location>
        <begin position="165"/>
        <end position="175"/>
    </location>
</feature>
<proteinExistence type="predicted"/>
<accession>A0AAD7NUQ2</accession>
<evidence type="ECO:0000313" key="2">
    <source>
        <dbReference type="EMBL" id="KAJ7775945.1"/>
    </source>
</evidence>
<organism evidence="2 3">
    <name type="scientific">Mycena maculata</name>
    <dbReference type="NCBI Taxonomy" id="230809"/>
    <lineage>
        <taxon>Eukaryota</taxon>
        <taxon>Fungi</taxon>
        <taxon>Dikarya</taxon>
        <taxon>Basidiomycota</taxon>
        <taxon>Agaricomycotina</taxon>
        <taxon>Agaricomycetes</taxon>
        <taxon>Agaricomycetidae</taxon>
        <taxon>Agaricales</taxon>
        <taxon>Marasmiineae</taxon>
        <taxon>Mycenaceae</taxon>
        <taxon>Mycena</taxon>
    </lineage>
</organism>
<dbReference type="AlphaFoldDB" id="A0AAD7NUQ2"/>
<gene>
    <name evidence="2" type="ORF">DFH07DRAFT_73021</name>
</gene>
<protein>
    <submittedName>
        <fullName evidence="2">Uncharacterized protein</fullName>
    </submittedName>
</protein>
<evidence type="ECO:0000313" key="3">
    <source>
        <dbReference type="Proteomes" id="UP001215280"/>
    </source>
</evidence>
<keyword evidence="3" id="KW-1185">Reference proteome</keyword>
<name>A0AAD7NUQ2_9AGAR</name>
<dbReference type="Proteomes" id="UP001215280">
    <property type="component" value="Unassembled WGS sequence"/>
</dbReference>
<evidence type="ECO:0000256" key="1">
    <source>
        <dbReference type="SAM" id="MobiDB-lite"/>
    </source>
</evidence>
<dbReference type="EMBL" id="JARJLG010000013">
    <property type="protein sequence ID" value="KAJ7775945.1"/>
    <property type="molecule type" value="Genomic_DNA"/>
</dbReference>
<feature type="region of interest" description="Disordered" evidence="1">
    <location>
        <begin position="165"/>
        <end position="187"/>
    </location>
</feature>
<reference evidence="2" key="1">
    <citation type="submission" date="2023-03" db="EMBL/GenBank/DDBJ databases">
        <title>Massive genome expansion in bonnet fungi (Mycena s.s.) driven by repeated elements and novel gene families across ecological guilds.</title>
        <authorList>
            <consortium name="Lawrence Berkeley National Laboratory"/>
            <person name="Harder C.B."/>
            <person name="Miyauchi S."/>
            <person name="Viragh M."/>
            <person name="Kuo A."/>
            <person name="Thoen E."/>
            <person name="Andreopoulos B."/>
            <person name="Lu D."/>
            <person name="Skrede I."/>
            <person name="Drula E."/>
            <person name="Henrissat B."/>
            <person name="Morin E."/>
            <person name="Kohler A."/>
            <person name="Barry K."/>
            <person name="LaButti K."/>
            <person name="Morin E."/>
            <person name="Salamov A."/>
            <person name="Lipzen A."/>
            <person name="Mereny Z."/>
            <person name="Hegedus B."/>
            <person name="Baldrian P."/>
            <person name="Stursova M."/>
            <person name="Weitz H."/>
            <person name="Taylor A."/>
            <person name="Grigoriev I.V."/>
            <person name="Nagy L.G."/>
            <person name="Martin F."/>
            <person name="Kauserud H."/>
        </authorList>
    </citation>
    <scope>NUCLEOTIDE SEQUENCE</scope>
    <source>
        <strain evidence="2">CBHHK188m</strain>
    </source>
</reference>
<sequence>MLLTSTYVPNTLTEERLTMHESTTVNLKTKWSQDPPVGGPSEAPYDAGMSVSVAALDKSEKKKSSKLGKIINKLSFKSPAAGKLPTPALPMYETVSRGWDATNLRWRNVVWPSLDQDFQRVQNNSDAAWKLEWNTPSVQPKPATPATAIPVVTVSTVDIPRATQTAVSSTSSVSTNPSALTSSGILDKDDTATLATSLASSSGHDSKNVVPQS</sequence>